<dbReference type="Proteomes" id="UP000182489">
    <property type="component" value="Unassembled WGS sequence"/>
</dbReference>
<evidence type="ECO:0000313" key="4">
    <source>
        <dbReference type="EMBL" id="SFY04255.1"/>
    </source>
</evidence>
<dbReference type="PROSITE" id="PS51257">
    <property type="entry name" value="PROKAR_LIPOPROTEIN"/>
    <property type="match status" value="1"/>
</dbReference>
<sequence>MRHSSWIAGASLLGTACMLATLSLAPLPASAKGIARADVLDNCNWNRPGVDPFMGDVVAAVDRYTDIAPPVREQLKERMRARQYDEIVVISRDAIRGKGNYNARISDMHFGPGRVCRNVTRAGWNEQMQERGLVYCVQGQCILVPTICRNVSRITQAPASAPPAAGAAPGGAAPVAAAPAAPAAAGVPLIDNPDALRGGSFTGGAMPPEVASIPFLPFDYVRTVGGITSPAGMGGGGGGGGGSGRPPDQGSSIIVPPTVIIPTLPPTVPTVLPAVPEPQTWAMLLAGLALTAFGARKRLASKHAA</sequence>
<proteinExistence type="predicted"/>
<dbReference type="EMBL" id="FPKH01000005">
    <property type="protein sequence ID" value="SFY04255.1"/>
    <property type="molecule type" value="Genomic_DNA"/>
</dbReference>
<evidence type="ECO:0000259" key="3">
    <source>
        <dbReference type="Pfam" id="PF07589"/>
    </source>
</evidence>
<protein>
    <submittedName>
        <fullName evidence="4">PEP-CTERM protein-sorting domain-containing protein</fullName>
    </submittedName>
</protein>
<evidence type="ECO:0000256" key="2">
    <source>
        <dbReference type="SAM" id="SignalP"/>
    </source>
</evidence>
<evidence type="ECO:0000256" key="1">
    <source>
        <dbReference type="SAM" id="MobiDB-lite"/>
    </source>
</evidence>
<gene>
    <name evidence="4" type="ORF">SAMN03097694_4272</name>
</gene>
<dbReference type="NCBIfam" id="TIGR02595">
    <property type="entry name" value="PEP_CTERM"/>
    <property type="match status" value="1"/>
</dbReference>
<feature type="domain" description="Ice-binding protein C-terminal" evidence="3">
    <location>
        <begin position="274"/>
        <end position="298"/>
    </location>
</feature>
<name>A0AB38CCS8_9BURK</name>
<keyword evidence="2" id="KW-0732">Signal</keyword>
<feature type="chain" id="PRO_5044312050" evidence="2">
    <location>
        <begin position="32"/>
        <end position="305"/>
    </location>
</feature>
<reference evidence="4 5" key="1">
    <citation type="submission" date="2016-11" db="EMBL/GenBank/DDBJ databases">
        <authorList>
            <person name="Varghese N."/>
            <person name="Submissions S."/>
        </authorList>
    </citation>
    <scope>NUCLEOTIDE SEQUENCE [LARGE SCALE GENOMIC DNA]</scope>
    <source>
        <strain evidence="4 5">NFR18</strain>
    </source>
</reference>
<evidence type="ECO:0000313" key="5">
    <source>
        <dbReference type="Proteomes" id="UP000182489"/>
    </source>
</evidence>
<dbReference type="NCBIfam" id="NF038119">
    <property type="entry name" value="PEP_CTERM_MHFG"/>
    <property type="match status" value="1"/>
</dbReference>
<comment type="caution">
    <text evidence="4">The sequence shown here is derived from an EMBL/GenBank/DDBJ whole genome shotgun (WGS) entry which is preliminary data.</text>
</comment>
<dbReference type="RefSeq" id="WP_139248429.1">
    <property type="nucleotide sequence ID" value="NZ_FPKH01000005.1"/>
</dbReference>
<organism evidence="4 5">
    <name type="scientific">Janthinobacterium lividum</name>
    <dbReference type="NCBI Taxonomy" id="29581"/>
    <lineage>
        <taxon>Bacteria</taxon>
        <taxon>Pseudomonadati</taxon>
        <taxon>Pseudomonadota</taxon>
        <taxon>Betaproteobacteria</taxon>
        <taxon>Burkholderiales</taxon>
        <taxon>Oxalobacteraceae</taxon>
        <taxon>Janthinobacterium</taxon>
    </lineage>
</organism>
<dbReference type="Pfam" id="PF07589">
    <property type="entry name" value="PEP-CTERM"/>
    <property type="match status" value="1"/>
</dbReference>
<feature type="signal peptide" evidence="2">
    <location>
        <begin position="1"/>
        <end position="31"/>
    </location>
</feature>
<feature type="compositionally biased region" description="Gly residues" evidence="1">
    <location>
        <begin position="232"/>
        <end position="244"/>
    </location>
</feature>
<dbReference type="InterPro" id="IPR013424">
    <property type="entry name" value="Ice-binding_C"/>
</dbReference>
<feature type="region of interest" description="Disordered" evidence="1">
    <location>
        <begin position="231"/>
        <end position="255"/>
    </location>
</feature>
<accession>A0AB38CCS8</accession>
<feature type="compositionally biased region" description="Low complexity" evidence="1">
    <location>
        <begin position="245"/>
        <end position="255"/>
    </location>
</feature>
<dbReference type="AlphaFoldDB" id="A0AB38CCS8"/>